<keyword evidence="1" id="KW-0812">Transmembrane</keyword>
<dbReference type="AlphaFoldDB" id="A0A0H4VV03"/>
<proteinExistence type="predicted"/>
<dbReference type="Proteomes" id="UP000059113">
    <property type="component" value="Chromosome"/>
</dbReference>
<name>A0A0H4VV03_9SPHN</name>
<dbReference type="STRING" id="1648404.CP97_00695"/>
<keyword evidence="1" id="KW-1133">Transmembrane helix</keyword>
<sequence>MNAIRIMSPSYKHVSCESARPRLRPEGLEAQGVTSSPLQGAVIHGLPPPFFVCTSFIAYFLLGVLQ</sequence>
<dbReference type="EMBL" id="CP011310">
    <property type="protein sequence ID" value="AKQ40883.2"/>
    <property type="molecule type" value="Genomic_DNA"/>
</dbReference>
<reference evidence="2 3" key="1">
    <citation type="journal article" date="2015" name="Int. J. Syst. Evol. Microbiol.">
        <title>Erythrobacter atlanticus sp. nov., a bacterium from ocean sediment able to degrade polycyclic aromatic hydrocarbons.</title>
        <authorList>
            <person name="Zhuang L."/>
            <person name="Liu Y."/>
            <person name="Wang L."/>
            <person name="Wang W."/>
            <person name="Shao Z."/>
        </authorList>
    </citation>
    <scope>NUCLEOTIDE SEQUENCE [LARGE SCALE GENOMIC DNA]</scope>
    <source>
        <strain evidence="3">s21-N3</strain>
    </source>
</reference>
<gene>
    <name evidence="2" type="ORF">CP97_00695</name>
</gene>
<keyword evidence="1" id="KW-0472">Membrane</keyword>
<evidence type="ECO:0000313" key="3">
    <source>
        <dbReference type="Proteomes" id="UP000059113"/>
    </source>
</evidence>
<feature type="transmembrane region" description="Helical" evidence="1">
    <location>
        <begin position="46"/>
        <end position="65"/>
    </location>
</feature>
<dbReference type="KEGG" id="ery:CP97_00695"/>
<evidence type="ECO:0000256" key="1">
    <source>
        <dbReference type="SAM" id="Phobius"/>
    </source>
</evidence>
<protein>
    <submittedName>
        <fullName evidence="2">Uncharacterized protein</fullName>
    </submittedName>
</protein>
<organism evidence="2 3">
    <name type="scientific">Aurantiacibacter atlanticus</name>
    <dbReference type="NCBI Taxonomy" id="1648404"/>
    <lineage>
        <taxon>Bacteria</taxon>
        <taxon>Pseudomonadati</taxon>
        <taxon>Pseudomonadota</taxon>
        <taxon>Alphaproteobacteria</taxon>
        <taxon>Sphingomonadales</taxon>
        <taxon>Erythrobacteraceae</taxon>
        <taxon>Aurantiacibacter</taxon>
    </lineage>
</organism>
<keyword evidence="3" id="KW-1185">Reference proteome</keyword>
<reference evidence="3" key="2">
    <citation type="submission" date="2015-04" db="EMBL/GenBank/DDBJ databases">
        <title>The complete genome sequence of Erythrobacter sp. s21-N3.</title>
        <authorList>
            <person name="Zhuang L."/>
            <person name="Liu Y."/>
            <person name="Shao Z."/>
        </authorList>
    </citation>
    <scope>NUCLEOTIDE SEQUENCE [LARGE SCALE GENOMIC DNA]</scope>
    <source>
        <strain evidence="3">s21-N3</strain>
    </source>
</reference>
<evidence type="ECO:0000313" key="2">
    <source>
        <dbReference type="EMBL" id="AKQ40883.2"/>
    </source>
</evidence>
<accession>A0A0H4VV03</accession>